<dbReference type="PANTHER" id="PTHR10039">
    <property type="entry name" value="AMELOGENIN"/>
    <property type="match status" value="1"/>
</dbReference>
<dbReference type="Pfam" id="PF00096">
    <property type="entry name" value="zf-C2H2"/>
    <property type="match status" value="1"/>
</dbReference>
<dbReference type="Pfam" id="PF24809">
    <property type="entry name" value="DUF7708"/>
    <property type="match status" value="1"/>
</dbReference>
<keyword evidence="1" id="KW-0479">Metal-binding</keyword>
<evidence type="ECO:0000256" key="3">
    <source>
        <dbReference type="ARBA" id="ARBA00022771"/>
    </source>
</evidence>
<keyword evidence="4" id="KW-0862">Zinc</keyword>
<dbReference type="InterPro" id="IPR036236">
    <property type="entry name" value="Znf_C2H2_sf"/>
</dbReference>
<dbReference type="Proteomes" id="UP000738349">
    <property type="component" value="Unassembled WGS sequence"/>
</dbReference>
<sequence length="1037" mass="118060">MAQSTPGKQPLPGNTLTTLNSTTAQDFKAFLAEFKAAAKLTNKQALAFQNTTLDDVKGEIAIIQQKQTSSGRQQWIRRLEPFLMSMEQYGKVIEVFLNASEALAFIWGPMKFMLQIASNFSEALNSLLDAYFDIGELMPQLAAYQSHCLSNQYMGTVLSLIYKDILEFHACAMKHFRKSTWKQLFQAVWRGFALKLQELKENMRRHRHLVESQASIVAFEETQALRKLAEIKFKDIQNEYLKHRSRDVLCWLDPYNSKFQHESCRKVKFSGSGQWLLEDRGFKNWFDPVYCITPLLWLNGIPGAGKTVLASSIIDEVQALVKTDQVRLAYFYCKGTDNSRNTFEAVGRGLLSQLMRGDQDLLLLLSEKVNLQSGEAVLRDASMTKELLDVALDSQKTTYIIIDGIDECARDERKEICTWFTERIHKLEKPDFGNLRCLFVSQEDGIAKKDLAMISAIKILPSHVHKDIRRYVESWRSKIEEKHGHLDPTEHPLTDIIMSSTRGMFLFAKLVVQCLYGMPTRKQLLEQLQPNHFPKEIGDLYDVILGRISSENAGGPPETVHRLLGLLAMAKRPLRWHEIQGFFAFDPEEEEEVDHNMRKLRVDAKDLCWSLVEHMEDDSVELVHPTVREHLIRQHYLDPFKTQCDLAQTCLLFLSIDACGPGQDPSTIKSYLMKGYYPFFDYAVACWSLHLQSALPDLNIGEVRSHVGECLESFLELHWSDSAANLTVSATMMEKIKVFQDSNWCVQLGQALVAERKQLGSDGIGPSPKDPLDLGQVTRVIRATLEEACSGASDNDELSLLQSYYGKNSDWFKCSRVNCVRFYSGFANMPERDLHMAKHERPYRCMDTNCSMYTFGYSTEKALQKHLCDVHGADPGTKMVLEFPVPPKEARSTTAGHIRCPECPKSFTRRSTLRNHLRTHENSKPFSCSTCGKNFTRQSDCKRHEAIHLGEKRYMCSGKLADGTPWGCNAGFTRADKLQDHFRSATGNKCVAPKKKEMELKTVFVNDRIAEEALLRELFDSATTIMDAWPRGPSSKL</sequence>
<dbReference type="PROSITE" id="PS50157">
    <property type="entry name" value="ZINC_FINGER_C2H2_2"/>
    <property type="match status" value="2"/>
</dbReference>
<dbReference type="GO" id="GO:0005634">
    <property type="term" value="C:nucleus"/>
    <property type="evidence" value="ECO:0007669"/>
    <property type="project" value="UniProtKB-ARBA"/>
</dbReference>
<name>A0A9P9FQL4_9HYPO</name>
<dbReference type="SUPFAM" id="SSF52540">
    <property type="entry name" value="P-loop containing nucleoside triphosphate hydrolases"/>
    <property type="match status" value="1"/>
</dbReference>
<dbReference type="Pfam" id="PF24883">
    <property type="entry name" value="NPHP3_N"/>
    <property type="match status" value="1"/>
</dbReference>
<dbReference type="FunFam" id="3.30.160.60:FF:000065">
    <property type="entry name" value="B-cell CLL/lymphoma 6, member B"/>
    <property type="match status" value="1"/>
</dbReference>
<keyword evidence="2" id="KW-0677">Repeat</keyword>
<dbReference type="SUPFAM" id="SSF57667">
    <property type="entry name" value="beta-beta-alpha zinc fingers"/>
    <property type="match status" value="1"/>
</dbReference>
<evidence type="ECO:0000256" key="1">
    <source>
        <dbReference type="ARBA" id="ARBA00022723"/>
    </source>
</evidence>
<dbReference type="InterPro" id="IPR013087">
    <property type="entry name" value="Znf_C2H2_type"/>
</dbReference>
<evidence type="ECO:0000256" key="4">
    <source>
        <dbReference type="ARBA" id="ARBA00022833"/>
    </source>
</evidence>
<evidence type="ECO:0000256" key="7">
    <source>
        <dbReference type="PROSITE-ProRule" id="PRU00042"/>
    </source>
</evidence>
<proteinExistence type="inferred from homology"/>
<dbReference type="InterPro" id="IPR056884">
    <property type="entry name" value="NPHP3-like_N"/>
</dbReference>
<gene>
    <name evidence="9" type="ORF">EDB81DRAFT_778007</name>
</gene>
<feature type="domain" description="C2H2-type" evidence="8">
    <location>
        <begin position="926"/>
        <end position="953"/>
    </location>
</feature>
<dbReference type="OrthoDB" id="21416at2759"/>
<keyword evidence="3 7" id="KW-0863">Zinc-finger</keyword>
<evidence type="ECO:0000313" key="9">
    <source>
        <dbReference type="EMBL" id="KAH7171252.1"/>
    </source>
</evidence>
<dbReference type="PANTHER" id="PTHR10039:SF14">
    <property type="entry name" value="NACHT DOMAIN-CONTAINING PROTEIN"/>
    <property type="match status" value="1"/>
</dbReference>
<accession>A0A9P9FQL4</accession>
<dbReference type="PROSITE" id="PS00028">
    <property type="entry name" value="ZINC_FINGER_C2H2_1"/>
    <property type="match status" value="2"/>
</dbReference>
<evidence type="ECO:0000259" key="8">
    <source>
        <dbReference type="PROSITE" id="PS50157"/>
    </source>
</evidence>
<organism evidence="9 10">
    <name type="scientific">Dactylonectria macrodidyma</name>
    <dbReference type="NCBI Taxonomy" id="307937"/>
    <lineage>
        <taxon>Eukaryota</taxon>
        <taxon>Fungi</taxon>
        <taxon>Dikarya</taxon>
        <taxon>Ascomycota</taxon>
        <taxon>Pezizomycotina</taxon>
        <taxon>Sordariomycetes</taxon>
        <taxon>Hypocreomycetidae</taxon>
        <taxon>Hypocreales</taxon>
        <taxon>Nectriaceae</taxon>
        <taxon>Dactylonectria</taxon>
    </lineage>
</organism>
<evidence type="ECO:0000256" key="2">
    <source>
        <dbReference type="ARBA" id="ARBA00022737"/>
    </source>
</evidence>
<evidence type="ECO:0000256" key="5">
    <source>
        <dbReference type="ARBA" id="ARBA00038089"/>
    </source>
</evidence>
<dbReference type="Gene3D" id="3.30.160.60">
    <property type="entry name" value="Classic Zinc Finger"/>
    <property type="match status" value="2"/>
</dbReference>
<dbReference type="Gene3D" id="3.40.50.300">
    <property type="entry name" value="P-loop containing nucleotide triphosphate hydrolases"/>
    <property type="match status" value="1"/>
</dbReference>
<comment type="caution">
    <text evidence="9">The sequence shown here is derived from an EMBL/GenBank/DDBJ whole genome shotgun (WGS) entry which is preliminary data.</text>
</comment>
<evidence type="ECO:0000313" key="10">
    <source>
        <dbReference type="Proteomes" id="UP000738349"/>
    </source>
</evidence>
<evidence type="ECO:0000256" key="6">
    <source>
        <dbReference type="ARBA" id="ARBA00039490"/>
    </source>
</evidence>
<keyword evidence="10" id="KW-1185">Reference proteome</keyword>
<dbReference type="SMART" id="SM00355">
    <property type="entry name" value="ZnF_C2H2"/>
    <property type="match status" value="4"/>
</dbReference>
<dbReference type="FunFam" id="3.30.160.60:FF:000340">
    <property type="entry name" value="zinc finger protein 473 isoform X1"/>
    <property type="match status" value="1"/>
</dbReference>
<dbReference type="EMBL" id="JAGMUV010000002">
    <property type="protein sequence ID" value="KAH7171252.1"/>
    <property type="molecule type" value="Genomic_DNA"/>
</dbReference>
<feature type="domain" description="C2H2-type" evidence="8">
    <location>
        <begin position="898"/>
        <end position="925"/>
    </location>
</feature>
<dbReference type="InterPro" id="IPR027417">
    <property type="entry name" value="P-loop_NTPase"/>
</dbReference>
<protein>
    <recommendedName>
        <fullName evidence="6">pH-response transcription factor pacC/RIM101</fullName>
    </recommendedName>
</protein>
<comment type="similarity">
    <text evidence="5">Belongs to the pacC/RIM101 family.</text>
</comment>
<reference evidence="9" key="1">
    <citation type="journal article" date="2021" name="Nat. Commun.">
        <title>Genetic determinants of endophytism in the Arabidopsis root mycobiome.</title>
        <authorList>
            <person name="Mesny F."/>
            <person name="Miyauchi S."/>
            <person name="Thiergart T."/>
            <person name="Pickel B."/>
            <person name="Atanasova L."/>
            <person name="Karlsson M."/>
            <person name="Huettel B."/>
            <person name="Barry K.W."/>
            <person name="Haridas S."/>
            <person name="Chen C."/>
            <person name="Bauer D."/>
            <person name="Andreopoulos W."/>
            <person name="Pangilinan J."/>
            <person name="LaButti K."/>
            <person name="Riley R."/>
            <person name="Lipzen A."/>
            <person name="Clum A."/>
            <person name="Drula E."/>
            <person name="Henrissat B."/>
            <person name="Kohler A."/>
            <person name="Grigoriev I.V."/>
            <person name="Martin F.M."/>
            <person name="Hacquard S."/>
        </authorList>
    </citation>
    <scope>NUCLEOTIDE SEQUENCE</scope>
    <source>
        <strain evidence="9">MPI-CAGE-AT-0147</strain>
    </source>
</reference>
<dbReference type="AlphaFoldDB" id="A0A9P9FQL4"/>
<dbReference type="InterPro" id="IPR056125">
    <property type="entry name" value="DUF7708"/>
</dbReference>
<dbReference type="GO" id="GO:0008270">
    <property type="term" value="F:zinc ion binding"/>
    <property type="evidence" value="ECO:0007669"/>
    <property type="project" value="UniProtKB-KW"/>
</dbReference>